<accession>A0ABR1IW59</accession>
<dbReference type="Proteomes" id="UP001498398">
    <property type="component" value="Unassembled WGS sequence"/>
</dbReference>
<evidence type="ECO:0000259" key="1">
    <source>
        <dbReference type="Pfam" id="PF13391"/>
    </source>
</evidence>
<comment type="caution">
    <text evidence="2">The sequence shown here is derived from an EMBL/GenBank/DDBJ whole genome shotgun (WGS) entry which is preliminary data.</text>
</comment>
<protein>
    <recommendedName>
        <fullName evidence="1">HNH nuclease domain-containing protein</fullName>
    </recommendedName>
</protein>
<dbReference type="Pfam" id="PF13391">
    <property type="entry name" value="HNH_2"/>
    <property type="match status" value="1"/>
</dbReference>
<gene>
    <name evidence="2" type="ORF">VKT23_016139</name>
</gene>
<reference evidence="2 3" key="1">
    <citation type="submission" date="2024-01" db="EMBL/GenBank/DDBJ databases">
        <title>A draft genome for the cacao thread blight pathogen Marasmiellus scandens.</title>
        <authorList>
            <person name="Baruah I.K."/>
            <person name="Leung J."/>
            <person name="Bukari Y."/>
            <person name="Amoako-Attah I."/>
            <person name="Meinhardt L.W."/>
            <person name="Bailey B.A."/>
            <person name="Cohen S.P."/>
        </authorList>
    </citation>
    <scope>NUCLEOTIDE SEQUENCE [LARGE SCALE GENOMIC DNA]</scope>
    <source>
        <strain evidence="2 3">GH-19</strain>
    </source>
</reference>
<dbReference type="InterPro" id="IPR003615">
    <property type="entry name" value="HNH_nuc"/>
</dbReference>
<sequence>MYNPNGYTKSPLPSSKSPSIMALLSYAPNILSAYTLCYEEDQRLLRTAVQDNEDVVRHIRVLGWMFIFAPNHTMLVDLAKAAISCKGSRDSYDNLGKFFVDYWIRPFRKYKGRTPCTSGHVSRPSFDTIVELVKHDLALIRDGFRCLLSGKYDNATVADTKELRETAMRDENFGTGKTECAYIISSSINLEIEKEKKPDYAWAVLQHLGYGGMFQELNGKGIHKLQNVLTLHSDLHDLFDTLQLWLEPTEEGNCYKVQGTQPWVLRTLPKVVKFQNLAPLDSDGTQPDLSLPSKDYLALHAACAKVANLSGVADYLNKLDREYNEGAILAPDGSSVDLVSHALWDALGEMPRSITVG</sequence>
<organism evidence="2 3">
    <name type="scientific">Marasmiellus scandens</name>
    <dbReference type="NCBI Taxonomy" id="2682957"/>
    <lineage>
        <taxon>Eukaryota</taxon>
        <taxon>Fungi</taxon>
        <taxon>Dikarya</taxon>
        <taxon>Basidiomycota</taxon>
        <taxon>Agaricomycotina</taxon>
        <taxon>Agaricomycetes</taxon>
        <taxon>Agaricomycetidae</taxon>
        <taxon>Agaricales</taxon>
        <taxon>Marasmiineae</taxon>
        <taxon>Omphalotaceae</taxon>
        <taxon>Marasmiellus</taxon>
    </lineage>
</organism>
<proteinExistence type="predicted"/>
<evidence type="ECO:0000313" key="2">
    <source>
        <dbReference type="EMBL" id="KAK7442541.1"/>
    </source>
</evidence>
<keyword evidence="3" id="KW-1185">Reference proteome</keyword>
<feature type="domain" description="HNH nuclease" evidence="1">
    <location>
        <begin position="178"/>
        <end position="243"/>
    </location>
</feature>
<name>A0ABR1IW59_9AGAR</name>
<dbReference type="EMBL" id="JBANRG010000058">
    <property type="protein sequence ID" value="KAK7442541.1"/>
    <property type="molecule type" value="Genomic_DNA"/>
</dbReference>
<evidence type="ECO:0000313" key="3">
    <source>
        <dbReference type="Proteomes" id="UP001498398"/>
    </source>
</evidence>